<evidence type="ECO:0000256" key="6">
    <source>
        <dbReference type="ARBA" id="ARBA00023136"/>
    </source>
</evidence>
<evidence type="ECO:0000256" key="5">
    <source>
        <dbReference type="ARBA" id="ARBA00022989"/>
    </source>
</evidence>
<keyword evidence="3" id="KW-0813">Transport</keyword>
<feature type="transmembrane region" description="Helical" evidence="25">
    <location>
        <begin position="43"/>
        <end position="60"/>
    </location>
</feature>
<evidence type="ECO:0000256" key="24">
    <source>
        <dbReference type="ARBA" id="ARBA00046376"/>
    </source>
</evidence>
<evidence type="ECO:0000313" key="27">
    <source>
        <dbReference type="EMBL" id="PCI78285.1"/>
    </source>
</evidence>
<comment type="catalytic activity">
    <reaction evidence="11">
        <text>L-alpha-aminoacyl-L-histidine(out) = L-alpha-aminoacyl-L-histidine(in)</text>
        <dbReference type="Rhea" id="RHEA:79375"/>
        <dbReference type="ChEBI" id="CHEBI:229967"/>
    </reaction>
</comment>
<comment type="catalytic activity">
    <reaction evidence="10">
        <text>L-alpha-aminoacyl-L-arginine(out) = L-alpha-aminoacyl-L-arginine(in)</text>
        <dbReference type="Rhea" id="RHEA:79367"/>
        <dbReference type="ChEBI" id="CHEBI:229968"/>
    </reaction>
</comment>
<feature type="transmembrane region" description="Helical" evidence="25">
    <location>
        <begin position="426"/>
        <end position="445"/>
    </location>
</feature>
<feature type="transmembrane region" description="Helical" evidence="25">
    <location>
        <begin position="294"/>
        <end position="312"/>
    </location>
</feature>
<dbReference type="InterPro" id="IPR052187">
    <property type="entry name" value="MFSD1"/>
</dbReference>
<evidence type="ECO:0000256" key="19">
    <source>
        <dbReference type="ARBA" id="ARBA00044919"/>
    </source>
</evidence>
<evidence type="ECO:0000256" key="12">
    <source>
        <dbReference type="ARBA" id="ARBA00044891"/>
    </source>
</evidence>
<comment type="catalytic activity">
    <reaction evidence="13">
        <text>L-alpha-aminoacyl-L-lysine(out) = L-alpha-aminoacyl-L-lysine(in)</text>
        <dbReference type="Rhea" id="RHEA:79383"/>
        <dbReference type="ChEBI" id="CHEBI:229966"/>
    </reaction>
</comment>
<proteinExistence type="inferred from homology"/>
<feature type="transmembrane region" description="Helical" evidence="25">
    <location>
        <begin position="256"/>
        <end position="282"/>
    </location>
</feature>
<evidence type="ECO:0000256" key="13">
    <source>
        <dbReference type="ARBA" id="ARBA00044893"/>
    </source>
</evidence>
<dbReference type="PROSITE" id="PS50850">
    <property type="entry name" value="MFS"/>
    <property type="match status" value="1"/>
</dbReference>
<keyword evidence="6 25" id="KW-0472">Membrane</keyword>
<evidence type="ECO:0000256" key="11">
    <source>
        <dbReference type="ARBA" id="ARBA00044884"/>
    </source>
</evidence>
<dbReference type="PANTHER" id="PTHR23512:SF3">
    <property type="entry name" value="MAJOR FACILITATOR SUPERFAMILY DOMAIN-CONTAINING PROTEIN 1"/>
    <property type="match status" value="1"/>
</dbReference>
<comment type="function">
    <text evidence="23">Lysosomal dipeptide uniporter that selectively exports lysine, arginine or histidine-containing dipeptides with a net positive charge from the lysosome lumen into the cytosol. Could play a role in a specific type of protein O-glycosylation indirectly regulating macrophages migration and tissue invasion. Also essential for liver homeostasis.</text>
</comment>
<dbReference type="AlphaFoldDB" id="A0A2A4X895"/>
<feature type="transmembrane region" description="Helical" evidence="25">
    <location>
        <begin position="205"/>
        <end position="221"/>
    </location>
</feature>
<evidence type="ECO:0000256" key="7">
    <source>
        <dbReference type="ARBA" id="ARBA00023228"/>
    </source>
</evidence>
<dbReference type="Proteomes" id="UP000218775">
    <property type="component" value="Unassembled WGS sequence"/>
</dbReference>
<organism evidence="27 28">
    <name type="scientific">Aerophobetes bacterium</name>
    <dbReference type="NCBI Taxonomy" id="2030807"/>
    <lineage>
        <taxon>Bacteria</taxon>
        <taxon>Candidatus Aerophobota</taxon>
    </lineage>
</organism>
<evidence type="ECO:0000256" key="9">
    <source>
        <dbReference type="ARBA" id="ARBA00044878"/>
    </source>
</evidence>
<comment type="catalytic activity">
    <reaction evidence="19">
        <text>L-alanyl-L-lysine(out) = L-alanyl-L-lysine(in)</text>
        <dbReference type="Rhea" id="RHEA:79415"/>
        <dbReference type="ChEBI" id="CHEBI:192470"/>
    </reaction>
</comment>
<comment type="catalytic activity">
    <reaction evidence="20">
        <text>L-lysyl-glycine(out) = L-lysyl-glycine(in)</text>
        <dbReference type="Rhea" id="RHEA:79407"/>
        <dbReference type="ChEBI" id="CHEBI:191202"/>
    </reaction>
</comment>
<feature type="transmembrane region" description="Helical" evidence="25">
    <location>
        <begin position="324"/>
        <end position="341"/>
    </location>
</feature>
<evidence type="ECO:0000256" key="15">
    <source>
        <dbReference type="ARBA" id="ARBA00044899"/>
    </source>
</evidence>
<dbReference type="Gene3D" id="1.20.1250.20">
    <property type="entry name" value="MFS general substrate transporter like domains"/>
    <property type="match status" value="2"/>
</dbReference>
<evidence type="ECO:0000256" key="17">
    <source>
        <dbReference type="ARBA" id="ARBA00044903"/>
    </source>
</evidence>
<feature type="transmembrane region" description="Helical" evidence="25">
    <location>
        <begin position="383"/>
        <end position="406"/>
    </location>
</feature>
<comment type="catalytic activity">
    <reaction evidence="18">
        <text>L-histidyl-L-alpha-amino acid(out) = L-histidyl-L-alpha-amino acid(in)</text>
        <dbReference type="Rhea" id="RHEA:79379"/>
        <dbReference type="ChEBI" id="CHEBI:229964"/>
    </reaction>
</comment>
<dbReference type="EMBL" id="NVUK01000007">
    <property type="protein sequence ID" value="PCI78285.1"/>
    <property type="molecule type" value="Genomic_DNA"/>
</dbReference>
<evidence type="ECO:0000256" key="2">
    <source>
        <dbReference type="ARBA" id="ARBA00008335"/>
    </source>
</evidence>
<evidence type="ECO:0000256" key="8">
    <source>
        <dbReference type="ARBA" id="ARBA00044876"/>
    </source>
</evidence>
<evidence type="ECO:0000256" key="14">
    <source>
        <dbReference type="ARBA" id="ARBA00044898"/>
    </source>
</evidence>
<dbReference type="PANTHER" id="PTHR23512">
    <property type="entry name" value="MAJOR FACILITATOR SUPERFAMILY DOMAIN-CONTAINING PROTEIN 1"/>
    <property type="match status" value="1"/>
</dbReference>
<reference evidence="28" key="1">
    <citation type="submission" date="2017-08" db="EMBL/GenBank/DDBJ databases">
        <title>A dynamic microbial community with high functional redundancy inhabits the cold, oxic subseafloor aquifer.</title>
        <authorList>
            <person name="Tully B.J."/>
            <person name="Wheat C.G."/>
            <person name="Glazer B.T."/>
            <person name="Huber J.A."/>
        </authorList>
    </citation>
    <scope>NUCLEOTIDE SEQUENCE [LARGE SCALE GENOMIC DNA]</scope>
</reference>
<comment type="subunit">
    <text evidence="24">Homodimer. Interacts with lysosomal protein GLMP (via lumenal domain); the interaction starts while both proteins are still in the endoplasmic reticulum and is required for stabilization of MFSD1 in lysosomes but has no direct effect on its targeting to lysosomes or transporter activity.</text>
</comment>
<comment type="subcellular location">
    <subcellularLocation>
        <location evidence="1">Lysosome membrane</location>
        <topology evidence="1">Multi-pass membrane protein</topology>
    </subcellularLocation>
</comment>
<feature type="transmembrane region" description="Helical" evidence="25">
    <location>
        <begin position="347"/>
        <end position="371"/>
    </location>
</feature>
<dbReference type="GO" id="GO:0005765">
    <property type="term" value="C:lysosomal membrane"/>
    <property type="evidence" value="ECO:0007669"/>
    <property type="project" value="UniProtKB-SubCell"/>
</dbReference>
<feature type="transmembrane region" description="Helical" evidence="25">
    <location>
        <begin position="168"/>
        <end position="185"/>
    </location>
</feature>
<evidence type="ECO:0000256" key="4">
    <source>
        <dbReference type="ARBA" id="ARBA00022692"/>
    </source>
</evidence>
<comment type="catalytic activity">
    <reaction evidence="14">
        <text>L-aspartyl-L-lysine(out) = L-aspartyl-L-lysine(in)</text>
        <dbReference type="Rhea" id="RHEA:79411"/>
        <dbReference type="ChEBI" id="CHEBI:229953"/>
    </reaction>
</comment>
<comment type="catalytic activity">
    <reaction evidence="16">
        <text>L-lysyl-L-lysine(out) = L-lysyl-L-lysine(in)</text>
        <dbReference type="Rhea" id="RHEA:79403"/>
        <dbReference type="ChEBI" id="CHEBI:229956"/>
    </reaction>
</comment>
<dbReference type="GO" id="GO:0022857">
    <property type="term" value="F:transmembrane transporter activity"/>
    <property type="evidence" value="ECO:0007669"/>
    <property type="project" value="InterPro"/>
</dbReference>
<comment type="similarity">
    <text evidence="2">Belongs to the major facilitator superfamily.</text>
</comment>
<evidence type="ECO:0000259" key="26">
    <source>
        <dbReference type="PROSITE" id="PS50850"/>
    </source>
</evidence>
<gene>
    <name evidence="27" type="ORF">COB21_01270</name>
</gene>
<evidence type="ECO:0000313" key="28">
    <source>
        <dbReference type="Proteomes" id="UP000218775"/>
    </source>
</evidence>
<evidence type="ECO:0000256" key="20">
    <source>
        <dbReference type="ARBA" id="ARBA00044924"/>
    </source>
</evidence>
<evidence type="ECO:0000256" key="21">
    <source>
        <dbReference type="ARBA" id="ARBA00044985"/>
    </source>
</evidence>
<dbReference type="SUPFAM" id="SSF103473">
    <property type="entry name" value="MFS general substrate transporter"/>
    <property type="match status" value="1"/>
</dbReference>
<evidence type="ECO:0000256" key="1">
    <source>
        <dbReference type="ARBA" id="ARBA00004155"/>
    </source>
</evidence>
<dbReference type="InterPro" id="IPR011701">
    <property type="entry name" value="MFS"/>
</dbReference>
<feature type="transmembrane region" description="Helical" evidence="25">
    <location>
        <begin position="138"/>
        <end position="156"/>
    </location>
</feature>
<feature type="domain" description="Major facilitator superfamily (MFS) profile" evidence="26">
    <location>
        <begin position="46"/>
        <end position="449"/>
    </location>
</feature>
<feature type="transmembrane region" description="Helical" evidence="25">
    <location>
        <begin position="113"/>
        <end position="132"/>
    </location>
</feature>
<dbReference type="InterPro" id="IPR020846">
    <property type="entry name" value="MFS_dom"/>
</dbReference>
<accession>A0A2A4X895</accession>
<dbReference type="CDD" id="cd06174">
    <property type="entry name" value="MFS"/>
    <property type="match status" value="1"/>
</dbReference>
<evidence type="ECO:0000256" key="16">
    <source>
        <dbReference type="ARBA" id="ARBA00044900"/>
    </source>
</evidence>
<dbReference type="InterPro" id="IPR036259">
    <property type="entry name" value="MFS_trans_sf"/>
</dbReference>
<evidence type="ECO:0000256" key="22">
    <source>
        <dbReference type="ARBA" id="ARBA00045018"/>
    </source>
</evidence>
<sequence>MISSFYKSCHKIHFMIKTPIPYFDTTEIVMANEKTFPIVKPKLQWLMWAISVLFVFYKYVIEVSPSIMTKDLMLDFSLNASSLGHLAASFYYSYMLMQIPAGILIDSIGTKKITTIAIALCAMATLIFSKTTSVEVAFASRFIIGLCATFAILNTLKISSNWFHPSKFALLTGLMLSLGMLGSIFGQTPLAYFLHNFGWRESITYLSWIGFALALLFLLVLREKPKHLRHYNVTQEPKHKTPLLQSLIAIIKKPQVWLISIFSGLAFAPVMAFGGLWGVSFLETKFGFSAQKSASMTSLIFLGFALGAPLFGWLSNRIGKRKPFMFAGILTSFCFLTYVIYAPTLTFFWGGTCLFLFGFSVSAFLISFTVIHEINSPLVTATAIGFMNLFNALFGAITDPLVGAVLDSGFGRSVVSAAFTAKDYEIALSFLPIYLLACFGLLFTIKETYCKQLIEERVNT</sequence>
<dbReference type="Pfam" id="PF07690">
    <property type="entry name" value="MFS_1"/>
    <property type="match status" value="1"/>
</dbReference>
<evidence type="ECO:0000256" key="10">
    <source>
        <dbReference type="ARBA" id="ARBA00044881"/>
    </source>
</evidence>
<keyword evidence="4 25" id="KW-0812">Transmembrane</keyword>
<keyword evidence="7" id="KW-0458">Lysosome</keyword>
<evidence type="ECO:0000256" key="18">
    <source>
        <dbReference type="ARBA" id="ARBA00044912"/>
    </source>
</evidence>
<comment type="catalytic activity">
    <reaction evidence="9">
        <text>L-histidyl-glycine(out) = L-histidyl-glycine(in)</text>
        <dbReference type="Rhea" id="RHEA:79395"/>
        <dbReference type="ChEBI" id="CHEBI:229957"/>
    </reaction>
</comment>
<comment type="catalytic activity">
    <reaction evidence="8">
        <text>L-lysyl-L-alanine(out) = L-lysyl-L-alanine(in)</text>
        <dbReference type="Rhea" id="RHEA:79399"/>
        <dbReference type="ChEBI" id="CHEBI:229954"/>
    </reaction>
</comment>
<keyword evidence="5 25" id="KW-1133">Transmembrane helix</keyword>
<evidence type="ECO:0000256" key="23">
    <source>
        <dbReference type="ARBA" id="ARBA00045709"/>
    </source>
</evidence>
<name>A0A2A4X895_UNCAE</name>
<evidence type="ECO:0000256" key="25">
    <source>
        <dbReference type="SAM" id="Phobius"/>
    </source>
</evidence>
<comment type="catalytic activity">
    <reaction evidence="17">
        <text>L-arginyl-glycine(out) = L-arginyl-glycine(in)</text>
        <dbReference type="Rhea" id="RHEA:79391"/>
        <dbReference type="ChEBI" id="CHEBI:229955"/>
    </reaction>
</comment>
<comment type="catalytic activity">
    <reaction evidence="15">
        <text>L-arginyl-L-alpha-amino acid(out) = L-arginyl-L-alpha-amino acid(in)</text>
        <dbReference type="Rhea" id="RHEA:79371"/>
        <dbReference type="ChEBI" id="CHEBI:84315"/>
    </reaction>
</comment>
<evidence type="ECO:0000256" key="3">
    <source>
        <dbReference type="ARBA" id="ARBA00022448"/>
    </source>
</evidence>
<protein>
    <recommendedName>
        <fullName evidence="21">Lysosomal dipeptide transporter MFSD1</fullName>
    </recommendedName>
    <alternativeName>
        <fullName evidence="22">Major facilitator superfamily domain-containing protein 1</fullName>
    </alternativeName>
</protein>
<comment type="catalytic activity">
    <reaction evidence="12">
        <text>L-lysyl-L-alpha-amino acid(out) = L-lysyl-L-alpha-amino acid(in)</text>
        <dbReference type="Rhea" id="RHEA:79387"/>
        <dbReference type="ChEBI" id="CHEBI:229965"/>
    </reaction>
</comment>
<comment type="caution">
    <text evidence="27">The sequence shown here is derived from an EMBL/GenBank/DDBJ whole genome shotgun (WGS) entry which is preliminary data.</text>
</comment>